<protein>
    <submittedName>
        <fullName evidence="2">Uncharacterized protein</fullName>
    </submittedName>
</protein>
<dbReference type="AlphaFoldDB" id="A0A316VNS4"/>
<dbReference type="EMBL" id="KZ819487">
    <property type="protein sequence ID" value="PWN39182.1"/>
    <property type="molecule type" value="Genomic_DNA"/>
</dbReference>
<dbReference type="InParanoid" id="A0A316VNS4"/>
<sequence length="268" mass="29538">MRVLCLHGFGQVRLPYTNHRRSNLTALMTRLCDCQTEWRNLSQAARAFEGTSAIGLDVDLPKWTFRVVGNRTRHIVSLRPTNHLDPIRPPVLMPTSSANSGQVKSNMKQVVGGAESAPPLSGARKDSIESSTSPKESASTTKQQAPLPPQALLAFAAKRLKMGMLTELSTMERAPYAEDNDKHADSLHQSLGEIQQLIDAVPREQIDSVEALPKHAHAYSACRCWRMTVDRLLTISFCAQPGLPNRRRTKAKAGPGLAPILRCKESRS</sequence>
<organism evidence="2 3">
    <name type="scientific">Ceraceosorus guamensis</name>
    <dbReference type="NCBI Taxonomy" id="1522189"/>
    <lineage>
        <taxon>Eukaryota</taxon>
        <taxon>Fungi</taxon>
        <taxon>Dikarya</taxon>
        <taxon>Basidiomycota</taxon>
        <taxon>Ustilaginomycotina</taxon>
        <taxon>Exobasidiomycetes</taxon>
        <taxon>Ceraceosorales</taxon>
        <taxon>Ceraceosoraceae</taxon>
        <taxon>Ceraceosorus</taxon>
    </lineage>
</organism>
<feature type="region of interest" description="Disordered" evidence="1">
    <location>
        <begin position="87"/>
        <end position="148"/>
    </location>
</feature>
<gene>
    <name evidence="2" type="ORF">IE81DRAFT_42589</name>
</gene>
<dbReference type="GeneID" id="37039205"/>
<proteinExistence type="predicted"/>
<evidence type="ECO:0000256" key="1">
    <source>
        <dbReference type="SAM" id="MobiDB-lite"/>
    </source>
</evidence>
<name>A0A316VNS4_9BASI</name>
<keyword evidence="3" id="KW-1185">Reference proteome</keyword>
<dbReference type="RefSeq" id="XP_025366342.1">
    <property type="nucleotide sequence ID" value="XM_025517335.1"/>
</dbReference>
<feature type="compositionally biased region" description="Polar residues" evidence="1">
    <location>
        <begin position="94"/>
        <end position="108"/>
    </location>
</feature>
<dbReference type="Proteomes" id="UP000245783">
    <property type="component" value="Unassembled WGS sequence"/>
</dbReference>
<accession>A0A316VNS4</accession>
<reference evidence="2 3" key="1">
    <citation type="journal article" date="2018" name="Mol. Biol. Evol.">
        <title>Broad Genomic Sampling Reveals a Smut Pathogenic Ancestry of the Fungal Clade Ustilaginomycotina.</title>
        <authorList>
            <person name="Kijpornyongpan T."/>
            <person name="Mondo S.J."/>
            <person name="Barry K."/>
            <person name="Sandor L."/>
            <person name="Lee J."/>
            <person name="Lipzen A."/>
            <person name="Pangilinan J."/>
            <person name="LaButti K."/>
            <person name="Hainaut M."/>
            <person name="Henrissat B."/>
            <person name="Grigoriev I.V."/>
            <person name="Spatafora J.W."/>
            <person name="Aime M.C."/>
        </authorList>
    </citation>
    <scope>NUCLEOTIDE SEQUENCE [LARGE SCALE GENOMIC DNA]</scope>
    <source>
        <strain evidence="2 3">MCA 4658</strain>
    </source>
</reference>
<evidence type="ECO:0000313" key="2">
    <source>
        <dbReference type="EMBL" id="PWN39182.1"/>
    </source>
</evidence>
<evidence type="ECO:0000313" key="3">
    <source>
        <dbReference type="Proteomes" id="UP000245783"/>
    </source>
</evidence>
<feature type="compositionally biased region" description="Polar residues" evidence="1">
    <location>
        <begin position="129"/>
        <end position="142"/>
    </location>
</feature>